<dbReference type="Pfam" id="PF10027">
    <property type="entry name" value="DUF2269"/>
    <property type="match status" value="1"/>
</dbReference>
<feature type="transmembrane region" description="Helical" evidence="1">
    <location>
        <begin position="132"/>
        <end position="149"/>
    </location>
</feature>
<organism evidence="2 3">
    <name type="scientific">Paenibacillus aurantiacus</name>
    <dbReference type="NCBI Taxonomy" id="1936118"/>
    <lineage>
        <taxon>Bacteria</taxon>
        <taxon>Bacillati</taxon>
        <taxon>Bacillota</taxon>
        <taxon>Bacilli</taxon>
        <taxon>Bacillales</taxon>
        <taxon>Paenibacillaceae</taxon>
        <taxon>Paenibacillus</taxon>
    </lineage>
</organism>
<keyword evidence="3" id="KW-1185">Reference proteome</keyword>
<dbReference type="InterPro" id="IPR018729">
    <property type="entry name" value="DUF2269_transmembrane"/>
</dbReference>
<proteinExistence type="predicted"/>
<evidence type="ECO:0000313" key="3">
    <source>
        <dbReference type="Proteomes" id="UP001589747"/>
    </source>
</evidence>
<feature type="transmembrane region" description="Helical" evidence="1">
    <location>
        <begin position="47"/>
        <end position="68"/>
    </location>
</feature>
<keyword evidence="1" id="KW-1133">Transmembrane helix</keyword>
<evidence type="ECO:0000313" key="2">
    <source>
        <dbReference type="EMBL" id="MFB9324716.1"/>
    </source>
</evidence>
<feature type="transmembrane region" description="Helical" evidence="1">
    <location>
        <begin position="75"/>
        <end position="95"/>
    </location>
</feature>
<comment type="caution">
    <text evidence="2">The sequence shown here is derived from an EMBL/GenBank/DDBJ whole genome shotgun (WGS) entry which is preliminary data.</text>
</comment>
<dbReference type="Proteomes" id="UP001589747">
    <property type="component" value="Unassembled WGS sequence"/>
</dbReference>
<dbReference type="EMBL" id="JBHMDO010000003">
    <property type="protein sequence ID" value="MFB9324716.1"/>
    <property type="molecule type" value="Genomic_DNA"/>
</dbReference>
<accession>A0ABV5KJC9</accession>
<name>A0ABV5KJC9_9BACL</name>
<evidence type="ECO:0000256" key="1">
    <source>
        <dbReference type="SAM" id="Phobius"/>
    </source>
</evidence>
<reference evidence="2 3" key="1">
    <citation type="submission" date="2024-09" db="EMBL/GenBank/DDBJ databases">
        <authorList>
            <person name="Sun Q."/>
            <person name="Mori K."/>
        </authorList>
    </citation>
    <scope>NUCLEOTIDE SEQUENCE [LARGE SCALE GENOMIC DNA]</scope>
    <source>
        <strain evidence="2 3">TISTR 2452</strain>
    </source>
</reference>
<keyword evidence="1" id="KW-0812">Transmembrane</keyword>
<gene>
    <name evidence="2" type="ORF">ACFFSY_02025</name>
</gene>
<sequence>MEWLVLLHVLSAMLGLGPAYAFPLMMRNHASAEQMKQTLDLVTRLEIFPKLFGTLAVVSGLLLFWVGSYGPFTQMWIIGSLAVYTVIEVIIIGFLQPAVKKWHQAFADSEQAAGTYSGTVSLSSLYARVRHLHLWACIVSLLLFALMVMKPQ</sequence>
<keyword evidence="1" id="KW-0472">Membrane</keyword>
<protein>
    <submittedName>
        <fullName evidence="2">DUF2269 family protein</fullName>
    </submittedName>
</protein>
<dbReference type="RefSeq" id="WP_377489116.1">
    <property type="nucleotide sequence ID" value="NZ_JBHMDO010000003.1"/>
</dbReference>